<evidence type="ECO:0000313" key="3">
    <source>
        <dbReference type="Proteomes" id="UP001375743"/>
    </source>
</evidence>
<dbReference type="Pfam" id="PF04101">
    <property type="entry name" value="Glyco_tran_28_C"/>
    <property type="match status" value="1"/>
</dbReference>
<proteinExistence type="predicted"/>
<dbReference type="SUPFAM" id="SSF53756">
    <property type="entry name" value="UDP-Glycosyltransferase/glycogen phosphorylase"/>
    <property type="match status" value="2"/>
</dbReference>
<dbReference type="RefSeq" id="WP_418159732.1">
    <property type="nucleotide sequence ID" value="NZ_JBBLZC010000010.1"/>
</dbReference>
<dbReference type="Gene3D" id="3.40.50.11190">
    <property type="match status" value="1"/>
</dbReference>
<dbReference type="Gene3D" id="3.40.50.2000">
    <property type="entry name" value="Glycogen Phosphorylase B"/>
    <property type="match status" value="2"/>
</dbReference>
<gene>
    <name evidence="2" type="ORF">U1T56_12075</name>
</gene>
<accession>A0ABU8XRP3</accession>
<reference evidence="2 3" key="1">
    <citation type="submission" date="2024-01" db="EMBL/GenBank/DDBJ databases">
        <title>Multi-omics insights into the function and evolution of sodium benzoate biodegradation pathways in Benzoatithermus flavus gen. nov., sp. nov. from hot spring.</title>
        <authorList>
            <person name="Hu C.-J."/>
            <person name="Li W.-J."/>
        </authorList>
    </citation>
    <scope>NUCLEOTIDE SEQUENCE [LARGE SCALE GENOMIC DNA]</scope>
    <source>
        <strain evidence="2 3">SYSU G07066</strain>
    </source>
</reference>
<dbReference type="PANTHER" id="PTHR21015">
    <property type="entry name" value="UDP-N-ACETYLGLUCOSAMINE--N-ACETYLMURAMYL-(PENTAPEPTIDE) PYROPHOSPHORYL-UNDECAPRENOL N-ACETYLGLUCOSAMINE TRANSFERASE 1"/>
    <property type="match status" value="1"/>
</dbReference>
<evidence type="ECO:0000259" key="1">
    <source>
        <dbReference type="Pfam" id="PF04101"/>
    </source>
</evidence>
<name>A0ABU8XRP3_9PROT</name>
<sequence length="725" mass="78930">MSRSHDILVLADLRFPGGTSTAIAAEIEAQARAGHRTGLVALKAPVLRFPHPIHPEIKAQIAAGRAELLDPETPVSAGLVLIHHPQVLTHLPRVPLGIAAEHALLVAHHPPFDAEGSPFYDWRRIDRNAAALFGRRVPWAPVGPAVRRQLAALPDGPALWAADWHNVLDPDAWRVARGPAPRTVPVIGRHSRPDLLKWPATREEALRIYSAAPGAVAVRILGGDAAVAAFLEPLPAHWELLPFGSVPPRAFLASLDTYVYFHHPRWVEAFGRTVLEAMAAGLPVVLPASFRELFGAAALYAEPAEVQAVLRALHADPAAWRAAGERARTAVAERFSLARHAQRVADVIGRPTAGGPPRPRRPRTVLFFTSNGIGLGHVTRALAIAKRCGPGIEPVFVTLSQGARLIEEAGFAVQYLPFHAYLGADVNRWNQHLAAELGEAIRFYDPSVVLFDGNTPYAGFVQALQKAERAWAVWVRRGFWRPGSGAAALEREGAFDAVIEPEDLAEILDEGPTTQQRGRTRRVAPIRLVDGAELLPREAARRALDLPGAGTCVLLQLGAGNNYDFAGLQERAIALLSRVPGLTLAALESPIALEPPSDGNGVRRLRLFPAGRYVRAFDFVVSAVGYNSYHELLLSGTPALFVPNEHPMMDDQRARAEHAERMGWSLALRTDDIYRLGAKLDRLLDPGEREAMRRRMALLPQRNGAEEAAEIVREMALTVRADRAG</sequence>
<keyword evidence="3" id="KW-1185">Reference proteome</keyword>
<dbReference type="EMBL" id="JBBLZC010000010">
    <property type="protein sequence ID" value="MEK0083890.1"/>
    <property type="molecule type" value="Genomic_DNA"/>
</dbReference>
<organism evidence="2 3">
    <name type="scientific">Benzoatithermus flavus</name>
    <dbReference type="NCBI Taxonomy" id="3108223"/>
    <lineage>
        <taxon>Bacteria</taxon>
        <taxon>Pseudomonadati</taxon>
        <taxon>Pseudomonadota</taxon>
        <taxon>Alphaproteobacteria</taxon>
        <taxon>Geminicoccales</taxon>
        <taxon>Geminicoccaceae</taxon>
        <taxon>Benzoatithermus</taxon>
    </lineage>
</organism>
<protein>
    <submittedName>
        <fullName evidence="2">Glycosyltransferase</fullName>
        <ecNumber evidence="2">2.4.-.-</ecNumber>
    </submittedName>
</protein>
<dbReference type="GO" id="GO:0016757">
    <property type="term" value="F:glycosyltransferase activity"/>
    <property type="evidence" value="ECO:0007669"/>
    <property type="project" value="UniProtKB-KW"/>
</dbReference>
<dbReference type="EC" id="2.4.-.-" evidence="2"/>
<feature type="domain" description="Glycosyl transferase family 28 C-terminal" evidence="1">
    <location>
        <begin position="612"/>
        <end position="707"/>
    </location>
</feature>
<keyword evidence="2" id="KW-0808">Transferase</keyword>
<dbReference type="InterPro" id="IPR007235">
    <property type="entry name" value="Glyco_trans_28_C"/>
</dbReference>
<dbReference type="Proteomes" id="UP001375743">
    <property type="component" value="Unassembled WGS sequence"/>
</dbReference>
<dbReference type="PANTHER" id="PTHR21015:SF22">
    <property type="entry name" value="GLYCOSYLTRANSFERASE"/>
    <property type="match status" value="1"/>
</dbReference>
<comment type="caution">
    <text evidence="2">The sequence shown here is derived from an EMBL/GenBank/DDBJ whole genome shotgun (WGS) entry which is preliminary data.</text>
</comment>
<keyword evidence="2" id="KW-0328">Glycosyltransferase</keyword>
<evidence type="ECO:0000313" key="2">
    <source>
        <dbReference type="EMBL" id="MEK0083890.1"/>
    </source>
</evidence>